<feature type="compositionally biased region" description="Polar residues" evidence="1">
    <location>
        <begin position="97"/>
        <end position="110"/>
    </location>
</feature>
<feature type="chain" id="PRO_5009134153" description="Mid2 domain-containing protein" evidence="3">
    <location>
        <begin position="26"/>
        <end position="250"/>
    </location>
</feature>
<feature type="region of interest" description="Disordered" evidence="1">
    <location>
        <begin position="145"/>
        <end position="171"/>
    </location>
</feature>
<feature type="compositionally biased region" description="Low complexity" evidence="1">
    <location>
        <begin position="81"/>
        <end position="96"/>
    </location>
</feature>
<evidence type="ECO:0000256" key="1">
    <source>
        <dbReference type="SAM" id="MobiDB-lite"/>
    </source>
</evidence>
<name>A0A1E3Q7G2_LIPST</name>
<proteinExistence type="predicted"/>
<evidence type="ECO:0000259" key="4">
    <source>
        <dbReference type="Pfam" id="PF04478"/>
    </source>
</evidence>
<protein>
    <recommendedName>
        <fullName evidence="4">Mid2 domain-containing protein</fullName>
    </recommendedName>
</protein>
<dbReference type="STRING" id="675824.A0A1E3Q7G2"/>
<evidence type="ECO:0000313" key="6">
    <source>
        <dbReference type="Proteomes" id="UP000094385"/>
    </source>
</evidence>
<feature type="transmembrane region" description="Helical" evidence="2">
    <location>
        <begin position="178"/>
        <end position="200"/>
    </location>
</feature>
<dbReference type="AlphaFoldDB" id="A0A1E3Q7G2"/>
<feature type="domain" description="Mid2" evidence="4">
    <location>
        <begin position="136"/>
        <end position="209"/>
    </location>
</feature>
<gene>
    <name evidence="5" type="ORF">LIPSTDRAFT_70558</name>
</gene>
<feature type="signal peptide" evidence="3">
    <location>
        <begin position="1"/>
        <end position="25"/>
    </location>
</feature>
<sequence>MYFILILRTSILLWSILSLPSVARASSIVKKQDVVHSNSTLGNTVTTFRTPVSTSTTSEFTISDVSGVPGSETTALTVPVSESSGSSSQTSSTEQTRTVPSTSADPVTTTASISSETAHVTTIFVTVSGSAIPKATSTILSSSISSSLSTASPTPTFASSSTNNSANGSSLSSSQKRIVIGVVVGVGGTIVLGILAYIFYRVWLRKSGTDAGRTSAIGTAGLAMIEEEDTADPFRSNLDRYHQPNQAANF</sequence>
<organism evidence="5 6">
    <name type="scientific">Lipomyces starkeyi NRRL Y-11557</name>
    <dbReference type="NCBI Taxonomy" id="675824"/>
    <lineage>
        <taxon>Eukaryota</taxon>
        <taxon>Fungi</taxon>
        <taxon>Dikarya</taxon>
        <taxon>Ascomycota</taxon>
        <taxon>Saccharomycotina</taxon>
        <taxon>Lipomycetes</taxon>
        <taxon>Lipomycetales</taxon>
        <taxon>Lipomycetaceae</taxon>
        <taxon>Lipomyces</taxon>
    </lineage>
</organism>
<dbReference type="Proteomes" id="UP000094385">
    <property type="component" value="Unassembled WGS sequence"/>
</dbReference>
<evidence type="ECO:0000256" key="3">
    <source>
        <dbReference type="SAM" id="SignalP"/>
    </source>
</evidence>
<dbReference type="Pfam" id="PF04478">
    <property type="entry name" value="Mid2"/>
    <property type="match status" value="1"/>
</dbReference>
<keyword evidence="2" id="KW-1133">Transmembrane helix</keyword>
<accession>A0A1E3Q7G2</accession>
<feature type="region of interest" description="Disordered" evidence="1">
    <location>
        <begin position="71"/>
        <end position="110"/>
    </location>
</feature>
<keyword evidence="2" id="KW-0812">Transmembrane</keyword>
<dbReference type="InterPro" id="IPR007567">
    <property type="entry name" value="Mid2_dom"/>
</dbReference>
<keyword evidence="6" id="KW-1185">Reference proteome</keyword>
<dbReference type="OrthoDB" id="10638397at2759"/>
<evidence type="ECO:0000256" key="2">
    <source>
        <dbReference type="SAM" id="Phobius"/>
    </source>
</evidence>
<reference evidence="5 6" key="1">
    <citation type="journal article" date="2016" name="Proc. Natl. Acad. Sci. U.S.A.">
        <title>Comparative genomics of biotechnologically important yeasts.</title>
        <authorList>
            <person name="Riley R."/>
            <person name="Haridas S."/>
            <person name="Wolfe K.H."/>
            <person name="Lopes M.R."/>
            <person name="Hittinger C.T."/>
            <person name="Goeker M."/>
            <person name="Salamov A.A."/>
            <person name="Wisecaver J.H."/>
            <person name="Long T.M."/>
            <person name="Calvey C.H."/>
            <person name="Aerts A.L."/>
            <person name="Barry K.W."/>
            <person name="Choi C."/>
            <person name="Clum A."/>
            <person name="Coughlan A.Y."/>
            <person name="Deshpande S."/>
            <person name="Douglass A.P."/>
            <person name="Hanson S.J."/>
            <person name="Klenk H.-P."/>
            <person name="LaButti K.M."/>
            <person name="Lapidus A."/>
            <person name="Lindquist E.A."/>
            <person name="Lipzen A.M."/>
            <person name="Meier-Kolthoff J.P."/>
            <person name="Ohm R.A."/>
            <person name="Otillar R.P."/>
            <person name="Pangilinan J.L."/>
            <person name="Peng Y."/>
            <person name="Rokas A."/>
            <person name="Rosa C.A."/>
            <person name="Scheuner C."/>
            <person name="Sibirny A.A."/>
            <person name="Slot J.C."/>
            <person name="Stielow J.B."/>
            <person name="Sun H."/>
            <person name="Kurtzman C.P."/>
            <person name="Blackwell M."/>
            <person name="Grigoriev I.V."/>
            <person name="Jeffries T.W."/>
        </authorList>
    </citation>
    <scope>NUCLEOTIDE SEQUENCE [LARGE SCALE GENOMIC DNA]</scope>
    <source>
        <strain evidence="5 6">NRRL Y-11557</strain>
    </source>
</reference>
<evidence type="ECO:0000313" key="5">
    <source>
        <dbReference type="EMBL" id="ODQ73550.1"/>
    </source>
</evidence>
<dbReference type="EMBL" id="KV454293">
    <property type="protein sequence ID" value="ODQ73550.1"/>
    <property type="molecule type" value="Genomic_DNA"/>
</dbReference>
<keyword evidence="2" id="KW-0472">Membrane</keyword>
<keyword evidence="3" id="KW-0732">Signal</keyword>